<gene>
    <name evidence="2" type="ORF">DERP_005162</name>
</gene>
<keyword evidence="3" id="KW-1185">Reference proteome</keyword>
<protein>
    <submittedName>
        <fullName evidence="2">Uncharacterized protein</fullName>
    </submittedName>
</protein>
<evidence type="ECO:0000313" key="2">
    <source>
        <dbReference type="EMBL" id="KAH9423582.1"/>
    </source>
</evidence>
<accession>A0ABQ8JMC7</accession>
<evidence type="ECO:0000256" key="1">
    <source>
        <dbReference type="SAM" id="MobiDB-lite"/>
    </source>
</evidence>
<reference evidence="2 3" key="2">
    <citation type="journal article" date="2022" name="Mol. Biol. Evol.">
        <title>Comparative Genomics Reveals Insights into the Divergent Evolution of Astigmatic Mites and Household Pest Adaptations.</title>
        <authorList>
            <person name="Xiong Q."/>
            <person name="Wan A.T."/>
            <person name="Liu X."/>
            <person name="Fung C.S."/>
            <person name="Xiao X."/>
            <person name="Malainual N."/>
            <person name="Hou J."/>
            <person name="Wang L."/>
            <person name="Wang M."/>
            <person name="Yang K.Y."/>
            <person name="Cui Y."/>
            <person name="Leung E.L."/>
            <person name="Nong W."/>
            <person name="Shin S.K."/>
            <person name="Au S.W."/>
            <person name="Jeong K.Y."/>
            <person name="Chew F.T."/>
            <person name="Hui J.H."/>
            <person name="Leung T.F."/>
            <person name="Tungtrongchitr A."/>
            <person name="Zhong N."/>
            <person name="Liu Z."/>
            <person name="Tsui S.K."/>
        </authorList>
    </citation>
    <scope>NUCLEOTIDE SEQUENCE [LARGE SCALE GENOMIC DNA]</scope>
    <source>
        <strain evidence="2">Derp</strain>
    </source>
</reference>
<reference evidence="2 3" key="1">
    <citation type="journal article" date="2018" name="J. Allergy Clin. Immunol.">
        <title>High-quality assembly of Dermatophagoides pteronyssinus genome and transcriptome reveals a wide range of novel allergens.</title>
        <authorList>
            <person name="Liu X.Y."/>
            <person name="Yang K.Y."/>
            <person name="Wang M.Q."/>
            <person name="Kwok J.S."/>
            <person name="Zeng X."/>
            <person name="Yang Z."/>
            <person name="Xiao X.J."/>
            <person name="Lau C.P."/>
            <person name="Li Y."/>
            <person name="Huang Z.M."/>
            <person name="Ba J.G."/>
            <person name="Yim A.K."/>
            <person name="Ouyang C.Y."/>
            <person name="Ngai S.M."/>
            <person name="Chan T.F."/>
            <person name="Leung E.L."/>
            <person name="Liu L."/>
            <person name="Liu Z.G."/>
            <person name="Tsui S.K."/>
        </authorList>
    </citation>
    <scope>NUCLEOTIDE SEQUENCE [LARGE SCALE GENOMIC DNA]</scope>
    <source>
        <strain evidence="2">Derp</strain>
    </source>
</reference>
<dbReference type="EMBL" id="NJHN03000031">
    <property type="protein sequence ID" value="KAH9423582.1"/>
    <property type="molecule type" value="Genomic_DNA"/>
</dbReference>
<proteinExistence type="predicted"/>
<sequence>MDMMIKFTEKKCFLTNSPIHHSIQFRFSGIRHLLEFMMNERKGRKDAAHEKKESLTMKENEMK</sequence>
<feature type="region of interest" description="Disordered" evidence="1">
    <location>
        <begin position="41"/>
        <end position="63"/>
    </location>
</feature>
<comment type="caution">
    <text evidence="2">The sequence shown here is derived from an EMBL/GenBank/DDBJ whole genome shotgun (WGS) entry which is preliminary data.</text>
</comment>
<dbReference type="Proteomes" id="UP000887458">
    <property type="component" value="Unassembled WGS sequence"/>
</dbReference>
<organism evidence="2 3">
    <name type="scientific">Dermatophagoides pteronyssinus</name>
    <name type="common">European house dust mite</name>
    <dbReference type="NCBI Taxonomy" id="6956"/>
    <lineage>
        <taxon>Eukaryota</taxon>
        <taxon>Metazoa</taxon>
        <taxon>Ecdysozoa</taxon>
        <taxon>Arthropoda</taxon>
        <taxon>Chelicerata</taxon>
        <taxon>Arachnida</taxon>
        <taxon>Acari</taxon>
        <taxon>Acariformes</taxon>
        <taxon>Sarcoptiformes</taxon>
        <taxon>Astigmata</taxon>
        <taxon>Psoroptidia</taxon>
        <taxon>Analgoidea</taxon>
        <taxon>Pyroglyphidae</taxon>
        <taxon>Dermatophagoidinae</taxon>
        <taxon>Dermatophagoides</taxon>
    </lineage>
</organism>
<name>A0ABQ8JMC7_DERPT</name>
<evidence type="ECO:0000313" key="3">
    <source>
        <dbReference type="Proteomes" id="UP000887458"/>
    </source>
</evidence>